<evidence type="ECO:0000256" key="3">
    <source>
        <dbReference type="ARBA" id="ARBA00022448"/>
    </source>
</evidence>
<evidence type="ECO:0000256" key="1">
    <source>
        <dbReference type="ARBA" id="ARBA00004141"/>
    </source>
</evidence>
<evidence type="ECO:0000256" key="6">
    <source>
        <dbReference type="ARBA" id="ARBA00022989"/>
    </source>
</evidence>
<evidence type="ECO:0000256" key="7">
    <source>
        <dbReference type="ARBA" id="ARBA00023136"/>
    </source>
</evidence>
<organism evidence="9 10">
    <name type="scientific">Paenibacillus arenilitoris</name>
    <dbReference type="NCBI Taxonomy" id="2772299"/>
    <lineage>
        <taxon>Bacteria</taxon>
        <taxon>Bacillati</taxon>
        <taxon>Bacillota</taxon>
        <taxon>Bacilli</taxon>
        <taxon>Bacillales</taxon>
        <taxon>Paenibacillaceae</taxon>
        <taxon>Paenibacillus</taxon>
    </lineage>
</organism>
<keyword evidence="7 8" id="KW-0472">Membrane</keyword>
<protein>
    <submittedName>
        <fullName evidence="9">Endospore germination permease</fullName>
    </submittedName>
</protein>
<reference evidence="9" key="1">
    <citation type="submission" date="2020-09" db="EMBL/GenBank/DDBJ databases">
        <title>A novel bacterium of genus Paenibacillus, isolated from South China Sea.</title>
        <authorList>
            <person name="Huang H."/>
            <person name="Mo K."/>
            <person name="Hu Y."/>
        </authorList>
    </citation>
    <scope>NUCLEOTIDE SEQUENCE</scope>
    <source>
        <strain evidence="9">IB182493</strain>
    </source>
</reference>
<feature type="transmembrane region" description="Helical" evidence="8">
    <location>
        <begin position="304"/>
        <end position="324"/>
    </location>
</feature>
<feature type="transmembrane region" description="Helical" evidence="8">
    <location>
        <begin position="6"/>
        <end position="27"/>
    </location>
</feature>
<accession>A0A927CNT1</accession>
<dbReference type="EMBL" id="JACXIY010000019">
    <property type="protein sequence ID" value="MBD2870292.1"/>
    <property type="molecule type" value="Genomic_DNA"/>
</dbReference>
<dbReference type="Proteomes" id="UP000632125">
    <property type="component" value="Unassembled WGS sequence"/>
</dbReference>
<dbReference type="PANTHER" id="PTHR34975">
    <property type="entry name" value="SPORE GERMINATION PROTEIN A2"/>
    <property type="match status" value="1"/>
</dbReference>
<dbReference type="AlphaFoldDB" id="A0A927CNT1"/>
<keyword evidence="5 8" id="KW-0812">Transmembrane</keyword>
<feature type="transmembrane region" description="Helical" evidence="8">
    <location>
        <begin position="135"/>
        <end position="158"/>
    </location>
</feature>
<dbReference type="PANTHER" id="PTHR34975:SF2">
    <property type="entry name" value="SPORE GERMINATION PROTEIN A2"/>
    <property type="match status" value="1"/>
</dbReference>
<name>A0A927CNT1_9BACL</name>
<evidence type="ECO:0000256" key="4">
    <source>
        <dbReference type="ARBA" id="ARBA00022544"/>
    </source>
</evidence>
<feature type="transmembrane region" description="Helical" evidence="8">
    <location>
        <begin position="34"/>
        <end position="55"/>
    </location>
</feature>
<comment type="subcellular location">
    <subcellularLocation>
        <location evidence="1">Membrane</location>
        <topology evidence="1">Multi-pass membrane protein</topology>
    </subcellularLocation>
</comment>
<keyword evidence="3" id="KW-0813">Transport</keyword>
<keyword evidence="10" id="KW-1185">Reference proteome</keyword>
<dbReference type="NCBIfam" id="TIGR00912">
    <property type="entry name" value="2A0309"/>
    <property type="match status" value="1"/>
</dbReference>
<sequence length="365" mass="41338">MTKISLYQLFCGILFFQQGTTIIFGFSSGAGRDAWICTLLSTAFGACLVYLFTVLMRLQDGLMLTEWFPALFGRYVGVPIAWLYFVLFFYDASRIIADLKFTINMIMLPDTPEWAVLAMFMLVAVYMLFNGIEVLFRIAGILVPIVTALYALQIILLLSSGTMHADFLLPVAGEGWARIWRNVWPLSVMQSFGETLLFAMFWPLVVNRRKAAKVSVSVVFCSGLFLTVLNLLIITTLGEGVYKRSIYPTISMLRLISVGDFIENLDALGLMFFIVTTFFKLSFYMFGCVFAFRQLAFVKNDRRIIVPLAAVSYCVGITMSNDIVEHIQSGFEELQYYVWIPLMIGIPVLLLPFAWKKSKKLKEGT</sequence>
<evidence type="ECO:0000256" key="8">
    <source>
        <dbReference type="SAM" id="Phobius"/>
    </source>
</evidence>
<evidence type="ECO:0000313" key="9">
    <source>
        <dbReference type="EMBL" id="MBD2870292.1"/>
    </source>
</evidence>
<evidence type="ECO:0000256" key="2">
    <source>
        <dbReference type="ARBA" id="ARBA00007998"/>
    </source>
</evidence>
<comment type="caution">
    <text evidence="9">The sequence shown here is derived from an EMBL/GenBank/DDBJ whole genome shotgun (WGS) entry which is preliminary data.</text>
</comment>
<evidence type="ECO:0000313" key="10">
    <source>
        <dbReference type="Proteomes" id="UP000632125"/>
    </source>
</evidence>
<comment type="similarity">
    <text evidence="2">Belongs to the amino acid-polyamine-organocation (APC) superfamily. Spore germination protein (SGP) (TC 2.A.3.9) family.</text>
</comment>
<dbReference type="Pfam" id="PF03845">
    <property type="entry name" value="Spore_permease"/>
    <property type="match status" value="1"/>
</dbReference>
<feature type="transmembrane region" description="Helical" evidence="8">
    <location>
        <begin position="67"/>
        <end position="90"/>
    </location>
</feature>
<feature type="transmembrane region" description="Helical" evidence="8">
    <location>
        <begin position="179"/>
        <end position="202"/>
    </location>
</feature>
<dbReference type="GO" id="GO:0016020">
    <property type="term" value="C:membrane"/>
    <property type="evidence" value="ECO:0007669"/>
    <property type="project" value="UniProtKB-SubCell"/>
</dbReference>
<feature type="transmembrane region" description="Helical" evidence="8">
    <location>
        <begin position="214"/>
        <end position="233"/>
    </location>
</feature>
<feature type="transmembrane region" description="Helical" evidence="8">
    <location>
        <begin position="336"/>
        <end position="355"/>
    </location>
</feature>
<proteinExistence type="inferred from homology"/>
<dbReference type="GO" id="GO:0009847">
    <property type="term" value="P:spore germination"/>
    <property type="evidence" value="ECO:0007669"/>
    <property type="project" value="InterPro"/>
</dbReference>
<feature type="transmembrane region" description="Helical" evidence="8">
    <location>
        <begin position="268"/>
        <end position="292"/>
    </location>
</feature>
<keyword evidence="4" id="KW-0309">Germination</keyword>
<dbReference type="RefSeq" id="WP_190863099.1">
    <property type="nucleotide sequence ID" value="NZ_JACXIY010000019.1"/>
</dbReference>
<evidence type="ECO:0000256" key="5">
    <source>
        <dbReference type="ARBA" id="ARBA00022692"/>
    </source>
</evidence>
<keyword evidence="6 8" id="KW-1133">Transmembrane helix</keyword>
<feature type="transmembrane region" description="Helical" evidence="8">
    <location>
        <begin position="111"/>
        <end position="129"/>
    </location>
</feature>
<dbReference type="InterPro" id="IPR004761">
    <property type="entry name" value="Spore_GerAB"/>
</dbReference>
<gene>
    <name evidence="9" type="ORF">IDH41_17065</name>
</gene>